<evidence type="ECO:0000313" key="2">
    <source>
        <dbReference type="EMBL" id="QPC84257.1"/>
    </source>
</evidence>
<keyword evidence="1" id="KW-1133">Transmembrane helix</keyword>
<dbReference type="Proteomes" id="UP000594468">
    <property type="component" value="Chromosome"/>
</dbReference>
<evidence type="ECO:0000256" key="1">
    <source>
        <dbReference type="SAM" id="Phobius"/>
    </source>
</evidence>
<dbReference type="KEGG" id="pmet:G4Y79_07750"/>
<proteinExistence type="predicted"/>
<dbReference type="AlphaFoldDB" id="A0A7S8EC66"/>
<accession>A0A7S8EC66</accession>
<protein>
    <submittedName>
        <fullName evidence="2">Uncharacterized protein</fullName>
    </submittedName>
</protein>
<keyword evidence="1" id="KW-0472">Membrane</keyword>
<keyword evidence="1" id="KW-0812">Transmembrane</keyword>
<reference evidence="2 3" key="1">
    <citation type="submission" date="2020-02" db="EMBL/GenBank/DDBJ databases">
        <authorList>
            <person name="Zheng R.K."/>
            <person name="Sun C.M."/>
        </authorList>
    </citation>
    <scope>NUCLEOTIDE SEQUENCE [LARGE SCALE GENOMIC DNA]</scope>
    <source>
        <strain evidence="3">rifampicinis</strain>
    </source>
</reference>
<feature type="transmembrane region" description="Helical" evidence="1">
    <location>
        <begin position="178"/>
        <end position="197"/>
    </location>
</feature>
<organism evidence="2 3">
    <name type="scientific">Phototrophicus methaneseepsis</name>
    <dbReference type="NCBI Taxonomy" id="2710758"/>
    <lineage>
        <taxon>Bacteria</taxon>
        <taxon>Bacillati</taxon>
        <taxon>Chloroflexota</taxon>
        <taxon>Candidatus Thermofontia</taxon>
        <taxon>Phototrophicales</taxon>
        <taxon>Phototrophicaceae</taxon>
        <taxon>Phototrophicus</taxon>
    </lineage>
</organism>
<evidence type="ECO:0000313" key="3">
    <source>
        <dbReference type="Proteomes" id="UP000594468"/>
    </source>
</evidence>
<keyword evidence="3" id="KW-1185">Reference proteome</keyword>
<feature type="transmembrane region" description="Helical" evidence="1">
    <location>
        <begin position="104"/>
        <end position="121"/>
    </location>
</feature>
<feature type="transmembrane region" description="Helical" evidence="1">
    <location>
        <begin position="79"/>
        <end position="98"/>
    </location>
</feature>
<gene>
    <name evidence="2" type="ORF">G4Y79_07750</name>
</gene>
<sequence length="213" mass="24116">MPDARLQAVFDAQNYQEALLLFQQMQAQQSQARAPEQVSMTDLQALAYDDFATAPVLCNRPLLGYLNDKRRMTQQASRWLLGAALVTMLLEALIGFTLWPFSLALASFYGILAFRFHRKTLFKPTQTKQIVREASRLLHHPWLSWAAIVISGAVAILMMLLSLSVLPDLFVGQVTTVLSIHFLVATGLACGMWWATVQQEQQINKLRRKRKNV</sequence>
<name>A0A7S8EC66_9CHLR</name>
<feature type="transmembrane region" description="Helical" evidence="1">
    <location>
        <begin position="142"/>
        <end position="166"/>
    </location>
</feature>
<dbReference type="EMBL" id="CP062983">
    <property type="protein sequence ID" value="QPC84257.1"/>
    <property type="molecule type" value="Genomic_DNA"/>
</dbReference>
<dbReference type="RefSeq" id="WP_195172320.1">
    <property type="nucleotide sequence ID" value="NZ_CP062983.1"/>
</dbReference>